<keyword evidence="6" id="KW-0694">RNA-binding</keyword>
<dbReference type="GO" id="GO:0032259">
    <property type="term" value="P:methylation"/>
    <property type="evidence" value="ECO:0007669"/>
    <property type="project" value="UniProtKB-KW"/>
</dbReference>
<dbReference type="GO" id="GO:0003723">
    <property type="term" value="F:RNA binding"/>
    <property type="evidence" value="ECO:0007669"/>
    <property type="project" value="UniProtKB-KW"/>
</dbReference>
<dbReference type="GO" id="GO:0034246">
    <property type="term" value="F:mitochondrial transcription factor activity"/>
    <property type="evidence" value="ECO:0007669"/>
    <property type="project" value="TreeGrafter"/>
</dbReference>
<comment type="caution">
    <text evidence="9">The sequence shown here is derived from an EMBL/GenBank/DDBJ whole genome shotgun (WGS) entry which is preliminary data.</text>
</comment>
<dbReference type="SUPFAM" id="SSF53335">
    <property type="entry name" value="S-adenosyl-L-methionine-dependent methyltransferases"/>
    <property type="match status" value="1"/>
</dbReference>
<dbReference type="Gene3D" id="3.40.50.150">
    <property type="entry name" value="Vaccinia Virus protein VP39"/>
    <property type="match status" value="1"/>
</dbReference>
<organism evidence="9 10">
    <name type="scientific">Calycina marina</name>
    <dbReference type="NCBI Taxonomy" id="1763456"/>
    <lineage>
        <taxon>Eukaryota</taxon>
        <taxon>Fungi</taxon>
        <taxon>Dikarya</taxon>
        <taxon>Ascomycota</taxon>
        <taxon>Pezizomycotina</taxon>
        <taxon>Leotiomycetes</taxon>
        <taxon>Helotiales</taxon>
        <taxon>Pezizellaceae</taxon>
        <taxon>Calycina</taxon>
    </lineage>
</organism>
<dbReference type="GO" id="GO:0008168">
    <property type="term" value="F:methyltransferase activity"/>
    <property type="evidence" value="ECO:0007669"/>
    <property type="project" value="UniProtKB-KW"/>
</dbReference>
<keyword evidence="10" id="KW-1185">Reference proteome</keyword>
<sequence length="876" mass="100842">MLRTLRVTNGKLRRSKHVSLSGQLNDTQYRSYLSNKADKEKFAKTATAVLKVGLGDEIGKEQNTLSGLKHAGEDVQKKGPGAPKGRNRQPGTAKRNIKSSTSDDLSAIRVWQNLPSDNPEILKGSRRQRERKPTAEYVELDQRIARKYQESVKWNHIETIQNSKSVGRKRLLGSPSDVESSQEINSGVEDAIDTVGMGEVWSQWKHKRVRASPYLSKGTDKKDLNPIAKTLFESYRSCPPGVELKRVSVVSRNLCDDIIDRMKPTLMKHVGCDIIDINPGPGIWSTAIHDVLKPRTHVLMEPESPYQPFVQRLADADPSYKLFPKFGLAWNHFQRVTSPEFLPHQVELEKDDPRRNQPNDTLLLMANVAYNPRKHYQKFNSIAQLLIHQLLDATHNNTLCHKYGLVRMLIWVSDEERHVLLPRNITNRVRSVIETEFTCEHIEEIASTANIYEHGLRDHFIKLQSSIDTRQRMKAAGLSTPPSRASPLELEAASGAVVPADRDSISVIRGTDVSRADLEERWAAGAFPKMLENPIQMTKGCNLTPEYYRLRVLERRSRRTAVFKNSNQRPENEGWEDELKGLRQKFINEEFQQYTVPKDKIVDGLAALRNIYTSDYLLLKRQRTRTRVDTRRDMKFHKHMVAFDKVLELQRLARQSDATEEMKREAVAHTEEWKAVSAKIPREQYYSYLLHHDNRAAFQSKPPILFWDRRRAEPLMVKPQEFFPQHELALLDYQPKGFVPELRKEMPDAWRVFEHIIGVMLQRPTRPLKIALDDVAPGAHDWMIAHCPSLTDPDKGGNMDAECLNPRVLTQEMYQEILEAWHHWPYKLSEYELVKIRGYEEHSKDVLPQILKHASLMDDDSSNKLIFPPGLQELSV</sequence>
<dbReference type="InterPro" id="IPR023165">
    <property type="entry name" value="rRNA_Ade_diMease-like_C"/>
</dbReference>
<dbReference type="Proteomes" id="UP000887226">
    <property type="component" value="Unassembled WGS sequence"/>
</dbReference>
<dbReference type="GO" id="GO:0005759">
    <property type="term" value="C:mitochondrial matrix"/>
    <property type="evidence" value="ECO:0007669"/>
    <property type="project" value="TreeGrafter"/>
</dbReference>
<feature type="region of interest" description="Disordered" evidence="8">
    <location>
        <begin position="65"/>
        <end position="104"/>
    </location>
</feature>
<keyword evidence="4" id="KW-0808">Transferase</keyword>
<dbReference type="Gene3D" id="1.10.8.100">
    <property type="entry name" value="Ribosomal RNA adenine dimethylase-like, domain 2"/>
    <property type="match status" value="1"/>
</dbReference>
<name>A0A9P7YXA5_9HELO</name>
<dbReference type="AlphaFoldDB" id="A0A9P7YXA5"/>
<evidence type="ECO:0000256" key="3">
    <source>
        <dbReference type="ARBA" id="ARBA00022603"/>
    </source>
</evidence>
<evidence type="ECO:0000256" key="4">
    <source>
        <dbReference type="ARBA" id="ARBA00022679"/>
    </source>
</evidence>
<comment type="function">
    <text evidence="7">Mitochondrial transcription factor that confers selective promoter recognition on the core subunit of the yeast mitochondrial RNA polymerase. Interacts with DNA in a non-specific manner.</text>
</comment>
<keyword evidence="5" id="KW-0949">S-adenosyl-L-methionine</keyword>
<dbReference type="InterPro" id="IPR001737">
    <property type="entry name" value="KsgA/Erm"/>
</dbReference>
<evidence type="ECO:0000313" key="9">
    <source>
        <dbReference type="EMBL" id="KAG9241435.1"/>
    </source>
</evidence>
<keyword evidence="3" id="KW-0489">Methyltransferase</keyword>
<evidence type="ECO:0000313" key="10">
    <source>
        <dbReference type="Proteomes" id="UP000887226"/>
    </source>
</evidence>
<dbReference type="GO" id="GO:0006391">
    <property type="term" value="P:transcription initiation at mitochondrial promoter"/>
    <property type="evidence" value="ECO:0007669"/>
    <property type="project" value="TreeGrafter"/>
</dbReference>
<evidence type="ECO:0000256" key="2">
    <source>
        <dbReference type="ARBA" id="ARBA00013836"/>
    </source>
</evidence>
<comment type="subcellular location">
    <subcellularLocation>
        <location evidence="1">Mitochondrion</location>
    </subcellularLocation>
</comment>
<dbReference type="OrthoDB" id="16079at2759"/>
<gene>
    <name evidence="9" type="ORF">BJ878DRAFT_520763</name>
</gene>
<evidence type="ECO:0000256" key="6">
    <source>
        <dbReference type="ARBA" id="ARBA00022884"/>
    </source>
</evidence>
<dbReference type="PANTHER" id="PTHR11727">
    <property type="entry name" value="DIMETHYLADENOSINE TRANSFERASE"/>
    <property type="match status" value="1"/>
</dbReference>
<dbReference type="PANTHER" id="PTHR11727:SF17">
    <property type="entry name" value="DIMETHYLADENOSINE TRANSFERASE 1, MITOCHONDRIAL"/>
    <property type="match status" value="1"/>
</dbReference>
<evidence type="ECO:0000256" key="5">
    <source>
        <dbReference type="ARBA" id="ARBA00022691"/>
    </source>
</evidence>
<protein>
    <recommendedName>
        <fullName evidence="2">Mitochondrial transcription factor 1</fullName>
    </recommendedName>
</protein>
<proteinExistence type="predicted"/>
<evidence type="ECO:0000256" key="1">
    <source>
        <dbReference type="ARBA" id="ARBA00004173"/>
    </source>
</evidence>
<dbReference type="EMBL" id="MU254213">
    <property type="protein sequence ID" value="KAG9241435.1"/>
    <property type="molecule type" value="Genomic_DNA"/>
</dbReference>
<dbReference type="InterPro" id="IPR029063">
    <property type="entry name" value="SAM-dependent_MTases_sf"/>
</dbReference>
<reference evidence="9" key="1">
    <citation type="journal article" date="2021" name="IMA Fungus">
        <title>Genomic characterization of three marine fungi, including Emericellopsis atlantica sp. nov. with signatures of a generalist lifestyle and marine biomass degradation.</title>
        <authorList>
            <person name="Hagestad O.C."/>
            <person name="Hou L."/>
            <person name="Andersen J.H."/>
            <person name="Hansen E.H."/>
            <person name="Altermark B."/>
            <person name="Li C."/>
            <person name="Kuhnert E."/>
            <person name="Cox R.J."/>
            <person name="Crous P.W."/>
            <person name="Spatafora J.W."/>
            <person name="Lail K."/>
            <person name="Amirebrahimi M."/>
            <person name="Lipzen A."/>
            <person name="Pangilinan J."/>
            <person name="Andreopoulos W."/>
            <person name="Hayes R.D."/>
            <person name="Ng V."/>
            <person name="Grigoriev I.V."/>
            <person name="Jackson S.A."/>
            <person name="Sutton T.D.S."/>
            <person name="Dobson A.D.W."/>
            <person name="Rama T."/>
        </authorList>
    </citation>
    <scope>NUCLEOTIDE SEQUENCE</scope>
    <source>
        <strain evidence="9">TRa3180A</strain>
    </source>
</reference>
<dbReference type="GO" id="GO:0034245">
    <property type="term" value="C:mitochondrial DNA-directed RNA polymerase complex"/>
    <property type="evidence" value="ECO:0007669"/>
    <property type="project" value="TreeGrafter"/>
</dbReference>
<accession>A0A9P7YXA5</accession>
<evidence type="ECO:0000256" key="7">
    <source>
        <dbReference type="ARBA" id="ARBA00024915"/>
    </source>
</evidence>
<evidence type="ECO:0000256" key="8">
    <source>
        <dbReference type="SAM" id="MobiDB-lite"/>
    </source>
</evidence>